<organism evidence="2 3">
    <name type="scientific">Flectobacillus rivi</name>
    <dbReference type="NCBI Taxonomy" id="2984209"/>
    <lineage>
        <taxon>Bacteria</taxon>
        <taxon>Pseudomonadati</taxon>
        <taxon>Bacteroidota</taxon>
        <taxon>Cytophagia</taxon>
        <taxon>Cytophagales</taxon>
        <taxon>Flectobacillaceae</taxon>
        <taxon>Flectobacillus</taxon>
    </lineage>
</organism>
<evidence type="ECO:0000313" key="2">
    <source>
        <dbReference type="EMBL" id="MDI9874639.1"/>
    </source>
</evidence>
<dbReference type="EMBL" id="JASHIE010000005">
    <property type="protein sequence ID" value="MDI9874639.1"/>
    <property type="molecule type" value="Genomic_DNA"/>
</dbReference>
<evidence type="ECO:0008006" key="4">
    <source>
        <dbReference type="Google" id="ProtNLM"/>
    </source>
</evidence>
<sequence>MAYSSDKKVKILINTGAQNGQNGYSNLFVGQDDAGNRFFLQVEKSGENRVWMYKTRSWASLHTSTGDTKIDPKVDYSGFLDVAQPDFVSNADGLIPDVNITNDAGGRLKALTNPSGNTPVFSLFGDGITTNPFANGTTDSIYTPPVKATASGILASISEFFTQNPLTSLAIAAGIIIGGVWLYNNMDEGGKKKKKRRG</sequence>
<name>A0ABT6Z0I6_9BACT</name>
<protein>
    <recommendedName>
        <fullName evidence="4">CNA-B domain-containing protein</fullName>
    </recommendedName>
</protein>
<evidence type="ECO:0000313" key="3">
    <source>
        <dbReference type="Proteomes" id="UP001225761"/>
    </source>
</evidence>
<keyword evidence="1" id="KW-0812">Transmembrane</keyword>
<dbReference type="Proteomes" id="UP001225761">
    <property type="component" value="Unassembled WGS sequence"/>
</dbReference>
<evidence type="ECO:0000256" key="1">
    <source>
        <dbReference type="SAM" id="Phobius"/>
    </source>
</evidence>
<keyword evidence="1" id="KW-1133">Transmembrane helix</keyword>
<feature type="transmembrane region" description="Helical" evidence="1">
    <location>
        <begin position="166"/>
        <end position="186"/>
    </location>
</feature>
<gene>
    <name evidence="2" type="ORF">QM481_08875</name>
</gene>
<proteinExistence type="predicted"/>
<keyword evidence="1" id="KW-0472">Membrane</keyword>
<dbReference type="RefSeq" id="WP_283381474.1">
    <property type="nucleotide sequence ID" value="NZ_JASHIE010000005.1"/>
</dbReference>
<accession>A0ABT6Z0I6</accession>
<keyword evidence="3" id="KW-1185">Reference proteome</keyword>
<reference evidence="2 3" key="1">
    <citation type="submission" date="2023-05" db="EMBL/GenBank/DDBJ databases">
        <title>Novel species of genus Flectobacillus isolated from stream in China.</title>
        <authorList>
            <person name="Lu H."/>
        </authorList>
    </citation>
    <scope>NUCLEOTIDE SEQUENCE [LARGE SCALE GENOMIC DNA]</scope>
    <source>
        <strain evidence="2 3">LFS242W</strain>
    </source>
</reference>
<comment type="caution">
    <text evidence="2">The sequence shown here is derived from an EMBL/GenBank/DDBJ whole genome shotgun (WGS) entry which is preliminary data.</text>
</comment>